<evidence type="ECO:0000256" key="4">
    <source>
        <dbReference type="ARBA" id="ARBA00022723"/>
    </source>
</evidence>
<dbReference type="Pfam" id="PF23460">
    <property type="entry name" value="ZMYND8_CC"/>
    <property type="match status" value="1"/>
</dbReference>
<proteinExistence type="predicted"/>
<dbReference type="PROSITE" id="PS50812">
    <property type="entry name" value="PWWP"/>
    <property type="match status" value="1"/>
</dbReference>
<feature type="region of interest" description="Disordered" evidence="15">
    <location>
        <begin position="405"/>
        <end position="506"/>
    </location>
</feature>
<dbReference type="InterPro" id="IPR021931">
    <property type="entry name" value="ZMYND8"/>
</dbReference>
<evidence type="ECO:0000256" key="8">
    <source>
        <dbReference type="ARBA" id="ARBA00023015"/>
    </source>
</evidence>
<dbReference type="InterPro" id="IPR037967">
    <property type="entry name" value="ZMYND8_Bromo_dom"/>
</dbReference>
<organism evidence="20 21">
    <name type="scientific">Lynx pardinus</name>
    <name type="common">Iberian lynx</name>
    <name type="synonym">Felis pardina</name>
    <dbReference type="NCBI Taxonomy" id="191816"/>
    <lineage>
        <taxon>Eukaryota</taxon>
        <taxon>Metazoa</taxon>
        <taxon>Chordata</taxon>
        <taxon>Craniata</taxon>
        <taxon>Vertebrata</taxon>
        <taxon>Euteleostomi</taxon>
        <taxon>Mammalia</taxon>
        <taxon>Eutheria</taxon>
        <taxon>Laurasiatheria</taxon>
        <taxon>Carnivora</taxon>
        <taxon>Feliformia</taxon>
        <taxon>Felidae</taxon>
        <taxon>Felinae</taxon>
        <taxon>Lynx</taxon>
    </lineage>
</organism>
<keyword evidence="4" id="KW-0479">Metal-binding</keyword>
<keyword evidence="10" id="KW-0804">Transcription</keyword>
<dbReference type="InterPro" id="IPR036427">
    <property type="entry name" value="Bromodomain-like_sf"/>
</dbReference>
<feature type="compositionally biased region" description="Low complexity" evidence="15">
    <location>
        <begin position="887"/>
        <end position="896"/>
    </location>
</feature>
<evidence type="ECO:0000256" key="12">
    <source>
        <dbReference type="PROSITE-ProRule" id="PRU00035"/>
    </source>
</evidence>
<dbReference type="EMBL" id="CAAGRJ010016368">
    <property type="protein sequence ID" value="VFV32035.1"/>
    <property type="molecule type" value="Genomic_DNA"/>
</dbReference>
<dbReference type="Gene3D" id="6.10.140.2220">
    <property type="match status" value="1"/>
</dbReference>
<feature type="compositionally biased region" description="Polar residues" evidence="15">
    <location>
        <begin position="426"/>
        <end position="435"/>
    </location>
</feature>
<evidence type="ECO:0000256" key="6">
    <source>
        <dbReference type="ARBA" id="ARBA00022833"/>
    </source>
</evidence>
<dbReference type="SMART" id="SM00249">
    <property type="entry name" value="PHD"/>
    <property type="match status" value="1"/>
</dbReference>
<dbReference type="AlphaFoldDB" id="A0A485NEV9"/>
<dbReference type="GO" id="GO:0008270">
    <property type="term" value="F:zinc ion binding"/>
    <property type="evidence" value="ECO:0007669"/>
    <property type="project" value="UniProtKB-KW"/>
</dbReference>
<evidence type="ECO:0000256" key="13">
    <source>
        <dbReference type="PROSITE-ProRule" id="PRU00134"/>
    </source>
</evidence>
<feature type="compositionally biased region" description="Low complexity" evidence="15">
    <location>
        <begin position="492"/>
        <end position="505"/>
    </location>
</feature>
<reference evidence="20 21" key="1">
    <citation type="submission" date="2019-01" db="EMBL/GenBank/DDBJ databases">
        <authorList>
            <person name="Alioto T."/>
            <person name="Alioto T."/>
        </authorList>
    </citation>
    <scope>NUCLEOTIDE SEQUENCE [LARGE SCALE GENOMIC DNA]</scope>
</reference>
<dbReference type="Gene3D" id="3.30.40.10">
    <property type="entry name" value="Zinc/RING finger domain, C3HC4 (zinc finger)"/>
    <property type="match status" value="1"/>
</dbReference>
<keyword evidence="7" id="KW-0156">Chromatin regulator</keyword>
<name>A0A485NEV9_LYNPA</name>
<dbReference type="GO" id="GO:0005694">
    <property type="term" value="C:chromosome"/>
    <property type="evidence" value="ECO:0007669"/>
    <property type="project" value="UniProtKB-SubCell"/>
</dbReference>
<dbReference type="PROSITE" id="PS01359">
    <property type="entry name" value="ZF_PHD_1"/>
    <property type="match status" value="1"/>
</dbReference>
<dbReference type="PANTHER" id="PTHR46453">
    <property type="entry name" value="PROTEIN KINASE C-BINDING PROTEIN 1"/>
    <property type="match status" value="1"/>
</dbReference>
<dbReference type="Gene3D" id="2.30.30.140">
    <property type="match status" value="1"/>
</dbReference>
<dbReference type="SMART" id="SM00297">
    <property type="entry name" value="BROMO"/>
    <property type="match status" value="1"/>
</dbReference>
<dbReference type="CDD" id="cd05508">
    <property type="entry name" value="Bromo_RACK7"/>
    <property type="match status" value="1"/>
</dbReference>
<keyword evidence="14" id="KW-0175">Coiled coil</keyword>
<evidence type="ECO:0000256" key="5">
    <source>
        <dbReference type="ARBA" id="ARBA00022771"/>
    </source>
</evidence>
<feature type="domain" description="PHD-type" evidence="17">
    <location>
        <begin position="81"/>
        <end position="126"/>
    </location>
</feature>
<accession>A0A485NEV9</accession>
<sequence length="957" mass="105445">MSAVCEPLFSFKEKGGPQSSPALSMADPGSTERTAQKRKFPSPPHSSNGHSPQDTSTSPIKKKKKPGLLNNNNKEQDGRNDFYCWVCHREGQVLCCELCPRVYHAKCLRLTSEPEGDWFCPECEKITVAECIETQSKAMTMLTIEQLSYLLKFAIQKMKQPGTDAFQKPVPLEQHPDYAEYIFHPMDLCTLEKNAKKKMYGCTEAFLADAKWILHNCIIYNGGNHKLTQIAKVVIKICEHEMNEIEVCPECYLAACQKRDNWFCEPCSNPHPLVWAKLKGFPFWPAKALRDKDGQVDARFFGQHDRAWVPINNCYLMSKEIPFSVKKTKSIFNSAMQEMEVYVENIRRKFGVFNYSPFRTPYTPNSQYQMLLDPSNPSAGAAKIDKQEKVKLNFDMTASPKILMSKPMLSGGTGRRISLSDIPRSPMSTNSSVHTGSDVEQDAEKKATSSHFSASEESMDFLDKSTASPASAKTGQAGSLSGSPKTFSPQASTPITTKTDKTSTTGSILNLNLDRSKAEMDLKELSESVQQQTAPVPLLSPKRQIRSRFQLNLDKTIESCKAQLVVGKAPPSTTAGGQSPPETPLLTRSSSQTPTAGVTATTSTTSTVTAPAAAATGSPVKKQRPLLPKETAPAVQRVVWNSSTVQQKEITQSPSTSTITLVTSTQSSPLVTSSGATSTLASSVSADLPIATASADVAADIAKYTSKMMDAIKGTMTEIYNDLSKNTTGSTIAEIRRLRIEIEKLQWLHQQELSEMKHNLELTMAEMRQSLEQERDRLIAEVKKQLELEKQQAVDETKKKQWCANCKKEAIFYCCWNTSYCDYPCQQAHWPEHMKSCTQSATAPQQEADAEVNTETLNKSSGTQAAPTDAASTSKDKEPPTEKSKDSSSTLDLSGSRETPSSILLGSNQGSDHSRGSKSSCWGSSDEKRGSTRSEHNASASSKSLLPKESRLDTFWD</sequence>
<dbReference type="FunFam" id="1.20.920.10:FF:000005">
    <property type="entry name" value="protein kinase C-binding protein 1 isoform X2"/>
    <property type="match status" value="1"/>
</dbReference>
<dbReference type="InterPro" id="IPR013083">
    <property type="entry name" value="Znf_RING/FYVE/PHD"/>
</dbReference>
<keyword evidence="11" id="KW-0539">Nucleus</keyword>
<dbReference type="InterPro" id="IPR000313">
    <property type="entry name" value="PWWP_dom"/>
</dbReference>
<evidence type="ECO:0000259" key="17">
    <source>
        <dbReference type="PROSITE" id="PS50016"/>
    </source>
</evidence>
<dbReference type="Pfam" id="PF00628">
    <property type="entry name" value="PHD"/>
    <property type="match status" value="1"/>
</dbReference>
<feature type="domain" description="PWWP" evidence="18">
    <location>
        <begin position="270"/>
        <end position="320"/>
    </location>
</feature>
<dbReference type="SUPFAM" id="SSF47370">
    <property type="entry name" value="Bromodomain"/>
    <property type="match status" value="1"/>
</dbReference>
<feature type="compositionally biased region" description="Polar residues" evidence="15">
    <location>
        <begin position="853"/>
        <end position="873"/>
    </location>
</feature>
<feature type="region of interest" description="Disordered" evidence="15">
    <location>
        <begin position="846"/>
        <end position="957"/>
    </location>
</feature>
<dbReference type="PANTHER" id="PTHR46453:SF3">
    <property type="entry name" value="MYND-TYPE ZINC FINGER-CONTAINING CHROMATIN READER ZMYND8"/>
    <property type="match status" value="1"/>
</dbReference>
<gene>
    <name evidence="20" type="ORF">LYPA_23C014848</name>
</gene>
<dbReference type="FunFam" id="2.30.30.140:FF:000003">
    <property type="entry name" value="Protein kinase C-binding protein 1 isoform C"/>
    <property type="match status" value="1"/>
</dbReference>
<feature type="coiled-coil region" evidence="14">
    <location>
        <begin position="750"/>
        <end position="799"/>
    </location>
</feature>
<dbReference type="PROSITE" id="PS01360">
    <property type="entry name" value="ZF_MYND_1"/>
    <property type="match status" value="1"/>
</dbReference>
<dbReference type="SUPFAM" id="SSF63748">
    <property type="entry name" value="Tudor/PWWP/MBT"/>
    <property type="match status" value="1"/>
</dbReference>
<evidence type="ECO:0000256" key="7">
    <source>
        <dbReference type="ARBA" id="ARBA00022853"/>
    </source>
</evidence>
<feature type="region of interest" description="Disordered" evidence="15">
    <location>
        <begin position="1"/>
        <end position="74"/>
    </location>
</feature>
<dbReference type="SMART" id="SM00293">
    <property type="entry name" value="PWWP"/>
    <property type="match status" value="1"/>
</dbReference>
<feature type="compositionally biased region" description="Basic and acidic residues" evidence="15">
    <location>
        <begin position="874"/>
        <end position="886"/>
    </location>
</feature>
<evidence type="ECO:0000256" key="11">
    <source>
        <dbReference type="ARBA" id="ARBA00023242"/>
    </source>
</evidence>
<evidence type="ECO:0000259" key="18">
    <source>
        <dbReference type="PROSITE" id="PS50812"/>
    </source>
</evidence>
<keyword evidence="5 13" id="KW-0863">Zinc-finger</keyword>
<dbReference type="InterPro" id="IPR057053">
    <property type="entry name" value="MYND_ZMYND11_ZMYD8"/>
</dbReference>
<feature type="compositionally biased region" description="Basic and acidic residues" evidence="15">
    <location>
        <begin position="925"/>
        <end position="936"/>
    </location>
</feature>
<dbReference type="Pfam" id="PF12064">
    <property type="entry name" value="DUF3544"/>
    <property type="match status" value="1"/>
</dbReference>
<dbReference type="InterPro" id="IPR011011">
    <property type="entry name" value="Znf_FYVE_PHD"/>
</dbReference>
<dbReference type="InterPro" id="IPR019786">
    <property type="entry name" value="Zinc_finger_PHD-type_CS"/>
</dbReference>
<comment type="subcellular location">
    <subcellularLocation>
        <location evidence="2">Chromosome</location>
    </subcellularLocation>
    <subcellularLocation>
        <location evidence="1">Nucleus</location>
    </subcellularLocation>
</comment>
<dbReference type="Pfam" id="PF00855">
    <property type="entry name" value="PWWP"/>
    <property type="match status" value="1"/>
</dbReference>
<dbReference type="Pfam" id="PF24324">
    <property type="entry name" value="MYND_ZMYND11_ZMYD8"/>
    <property type="match status" value="1"/>
</dbReference>
<keyword evidence="20" id="KW-0418">Kinase</keyword>
<dbReference type="Proteomes" id="UP000386466">
    <property type="component" value="Unassembled WGS sequence"/>
</dbReference>
<dbReference type="CDD" id="cd15538">
    <property type="entry name" value="PHD_PRKCBP1"/>
    <property type="match status" value="1"/>
</dbReference>
<dbReference type="Pfam" id="PF00439">
    <property type="entry name" value="Bromodomain"/>
    <property type="match status" value="1"/>
</dbReference>
<dbReference type="InterPro" id="IPR056987">
    <property type="entry name" value="ZMYND8_CC"/>
</dbReference>
<feature type="compositionally biased region" description="Polar residues" evidence="15">
    <location>
        <begin position="465"/>
        <end position="491"/>
    </location>
</feature>
<dbReference type="GO" id="GO:0003714">
    <property type="term" value="F:transcription corepressor activity"/>
    <property type="evidence" value="ECO:0007669"/>
    <property type="project" value="TreeGrafter"/>
</dbReference>
<keyword evidence="21" id="KW-1185">Reference proteome</keyword>
<keyword evidence="8" id="KW-0805">Transcription regulation</keyword>
<evidence type="ECO:0000256" key="3">
    <source>
        <dbReference type="ARBA" id="ARBA00022454"/>
    </source>
</evidence>
<dbReference type="PRINTS" id="PR00503">
    <property type="entry name" value="BROMODOMAIN"/>
</dbReference>
<feature type="domain" description="MYND-type" evidence="19">
    <location>
        <begin position="803"/>
        <end position="837"/>
    </location>
</feature>
<evidence type="ECO:0000256" key="15">
    <source>
        <dbReference type="SAM" id="MobiDB-lite"/>
    </source>
</evidence>
<keyword evidence="9 12" id="KW-0103">Bromodomain</keyword>
<feature type="compositionally biased region" description="Basic and acidic residues" evidence="15">
    <location>
        <begin position="946"/>
        <end position="957"/>
    </location>
</feature>
<evidence type="ECO:0000259" key="16">
    <source>
        <dbReference type="PROSITE" id="PS50014"/>
    </source>
</evidence>
<dbReference type="InterPro" id="IPR001487">
    <property type="entry name" value="Bromodomain"/>
</dbReference>
<dbReference type="PROSITE" id="PS50016">
    <property type="entry name" value="ZF_PHD_2"/>
    <property type="match status" value="1"/>
</dbReference>
<evidence type="ECO:0000256" key="2">
    <source>
        <dbReference type="ARBA" id="ARBA00004286"/>
    </source>
</evidence>
<dbReference type="InterPro" id="IPR019787">
    <property type="entry name" value="Znf_PHD-finger"/>
</dbReference>
<keyword evidence="20" id="KW-0808">Transferase</keyword>
<evidence type="ECO:0000256" key="14">
    <source>
        <dbReference type="SAM" id="Coils"/>
    </source>
</evidence>
<evidence type="ECO:0000256" key="9">
    <source>
        <dbReference type="ARBA" id="ARBA00023117"/>
    </source>
</evidence>
<evidence type="ECO:0000256" key="1">
    <source>
        <dbReference type="ARBA" id="ARBA00004123"/>
    </source>
</evidence>
<dbReference type="PROSITE" id="PS50014">
    <property type="entry name" value="BROMODOMAIN_2"/>
    <property type="match status" value="1"/>
</dbReference>
<dbReference type="InterPro" id="IPR001965">
    <property type="entry name" value="Znf_PHD"/>
</dbReference>
<dbReference type="InterPro" id="IPR002893">
    <property type="entry name" value="Znf_MYND"/>
</dbReference>
<dbReference type="InterPro" id="IPR044075">
    <property type="entry name" value="PRKCBP1_PHD"/>
</dbReference>
<protein>
    <submittedName>
        <fullName evidence="20">Protein kinase c-binding protein 1</fullName>
    </submittedName>
</protein>
<feature type="domain" description="Bromo" evidence="16">
    <location>
        <begin position="158"/>
        <end position="228"/>
    </location>
</feature>
<evidence type="ECO:0000313" key="20">
    <source>
        <dbReference type="EMBL" id="VFV32035.1"/>
    </source>
</evidence>
<keyword evidence="3" id="KW-0158">Chromosome</keyword>
<feature type="compositionally biased region" description="Polar residues" evidence="15">
    <location>
        <begin position="897"/>
        <end position="911"/>
    </location>
</feature>
<dbReference type="FunFam" id="6.10.140.2220:FF:000002">
    <property type="entry name" value="Protein kinase C-binding protein 1 isoform C"/>
    <property type="match status" value="1"/>
</dbReference>
<dbReference type="Gene3D" id="1.20.920.10">
    <property type="entry name" value="Bromodomain-like"/>
    <property type="match status" value="1"/>
</dbReference>
<feature type="compositionally biased region" description="Low complexity" evidence="15">
    <location>
        <begin position="593"/>
        <end position="620"/>
    </location>
</feature>
<dbReference type="GO" id="GO:0140006">
    <property type="term" value="F:histone H3 reader activity"/>
    <property type="evidence" value="ECO:0007669"/>
    <property type="project" value="UniProtKB-ARBA"/>
</dbReference>
<dbReference type="SUPFAM" id="SSF57903">
    <property type="entry name" value="FYVE/PHD zinc finger"/>
    <property type="match status" value="1"/>
</dbReference>
<dbReference type="GO" id="GO:0016301">
    <property type="term" value="F:kinase activity"/>
    <property type="evidence" value="ECO:0007669"/>
    <property type="project" value="UniProtKB-KW"/>
</dbReference>
<feature type="region of interest" description="Disordered" evidence="15">
    <location>
        <begin position="568"/>
        <end position="628"/>
    </location>
</feature>
<evidence type="ECO:0000259" key="19">
    <source>
        <dbReference type="PROSITE" id="PS50865"/>
    </source>
</evidence>
<keyword evidence="6" id="KW-0862">Zinc</keyword>
<dbReference type="GO" id="GO:0005737">
    <property type="term" value="C:cytoplasm"/>
    <property type="evidence" value="ECO:0007669"/>
    <property type="project" value="TreeGrafter"/>
</dbReference>
<evidence type="ECO:0000256" key="10">
    <source>
        <dbReference type="ARBA" id="ARBA00023163"/>
    </source>
</evidence>
<dbReference type="GO" id="GO:0005634">
    <property type="term" value="C:nucleus"/>
    <property type="evidence" value="ECO:0007669"/>
    <property type="project" value="UniProtKB-SubCell"/>
</dbReference>
<dbReference type="CDD" id="cd20160">
    <property type="entry name" value="PWWP_PRKCBP1"/>
    <property type="match status" value="1"/>
</dbReference>
<dbReference type="SUPFAM" id="SSF144232">
    <property type="entry name" value="HIT/MYND zinc finger-like"/>
    <property type="match status" value="1"/>
</dbReference>
<dbReference type="PROSITE" id="PS50865">
    <property type="entry name" value="ZF_MYND_2"/>
    <property type="match status" value="1"/>
</dbReference>
<evidence type="ECO:0000313" key="21">
    <source>
        <dbReference type="Proteomes" id="UP000386466"/>
    </source>
</evidence>